<protein>
    <recommendedName>
        <fullName evidence="6">L domain-like protein</fullName>
    </recommendedName>
</protein>
<dbReference type="KEGG" id="fcy:FRACYDRAFT_249379"/>
<dbReference type="PROSITE" id="PS51450">
    <property type="entry name" value="LRR"/>
    <property type="match status" value="1"/>
</dbReference>
<dbReference type="OrthoDB" id="1728874at2759"/>
<organism evidence="4 5">
    <name type="scientific">Fragilariopsis cylindrus CCMP1102</name>
    <dbReference type="NCBI Taxonomy" id="635003"/>
    <lineage>
        <taxon>Eukaryota</taxon>
        <taxon>Sar</taxon>
        <taxon>Stramenopiles</taxon>
        <taxon>Ochrophyta</taxon>
        <taxon>Bacillariophyta</taxon>
        <taxon>Bacillariophyceae</taxon>
        <taxon>Bacillariophycidae</taxon>
        <taxon>Bacillariales</taxon>
        <taxon>Bacillariaceae</taxon>
        <taxon>Fragilariopsis</taxon>
    </lineage>
</organism>
<name>A0A1E7ETC0_9STRA</name>
<evidence type="ECO:0008006" key="6">
    <source>
        <dbReference type="Google" id="ProtNLM"/>
    </source>
</evidence>
<dbReference type="InterPro" id="IPR001611">
    <property type="entry name" value="Leu-rich_rpt"/>
</dbReference>
<keyword evidence="2" id="KW-0677">Repeat</keyword>
<dbReference type="PANTHER" id="PTHR48051">
    <property type="match status" value="1"/>
</dbReference>
<reference evidence="4 5" key="1">
    <citation type="submission" date="2016-09" db="EMBL/GenBank/DDBJ databases">
        <title>Extensive genetic diversity and differential bi-allelic expression allows diatom success in the polar Southern Ocean.</title>
        <authorList>
            <consortium name="DOE Joint Genome Institute"/>
            <person name="Mock T."/>
            <person name="Otillar R.P."/>
            <person name="Strauss J."/>
            <person name="Dupont C."/>
            <person name="Frickenhaus S."/>
            <person name="Maumus F."/>
            <person name="Mcmullan M."/>
            <person name="Sanges R."/>
            <person name="Schmutz J."/>
            <person name="Toseland A."/>
            <person name="Valas R."/>
            <person name="Veluchamy A."/>
            <person name="Ward B.J."/>
            <person name="Allen A."/>
            <person name="Barry K."/>
            <person name="Falciatore A."/>
            <person name="Ferrante M."/>
            <person name="Fortunato A.E."/>
            <person name="Gloeckner G."/>
            <person name="Gruber A."/>
            <person name="Hipkin R."/>
            <person name="Janech M."/>
            <person name="Kroth P."/>
            <person name="Leese F."/>
            <person name="Lindquist E."/>
            <person name="Lyon B.R."/>
            <person name="Martin J."/>
            <person name="Mayer C."/>
            <person name="Parker M."/>
            <person name="Quesneville H."/>
            <person name="Raymond J."/>
            <person name="Uhlig C."/>
            <person name="Valentin K.U."/>
            <person name="Worden A.Z."/>
            <person name="Armbrust E.V."/>
            <person name="Bowler C."/>
            <person name="Green B."/>
            <person name="Moulton V."/>
            <person name="Van Oosterhout C."/>
            <person name="Grigoriev I."/>
        </authorList>
    </citation>
    <scope>NUCLEOTIDE SEQUENCE [LARGE SCALE GENOMIC DNA]</scope>
    <source>
        <strain evidence="4 5">CCMP1102</strain>
    </source>
</reference>
<feature type="region of interest" description="Disordered" evidence="3">
    <location>
        <begin position="25"/>
        <end position="49"/>
    </location>
</feature>
<dbReference type="SUPFAM" id="SSF52075">
    <property type="entry name" value="Outer arm dynein light chain 1"/>
    <property type="match status" value="1"/>
</dbReference>
<dbReference type="Proteomes" id="UP000095751">
    <property type="component" value="Unassembled WGS sequence"/>
</dbReference>
<evidence type="ECO:0000256" key="3">
    <source>
        <dbReference type="SAM" id="MobiDB-lite"/>
    </source>
</evidence>
<dbReference type="PANTHER" id="PTHR48051:SF1">
    <property type="entry name" value="RAS SUPPRESSOR PROTEIN 1"/>
    <property type="match status" value="1"/>
</dbReference>
<dbReference type="InterPro" id="IPR050216">
    <property type="entry name" value="LRR_domain-containing"/>
</dbReference>
<dbReference type="InterPro" id="IPR032675">
    <property type="entry name" value="LRR_dom_sf"/>
</dbReference>
<evidence type="ECO:0000256" key="1">
    <source>
        <dbReference type="ARBA" id="ARBA00022614"/>
    </source>
</evidence>
<dbReference type="InParanoid" id="A0A1E7ETC0"/>
<dbReference type="AlphaFoldDB" id="A0A1E7ETC0"/>
<evidence type="ECO:0000313" key="4">
    <source>
        <dbReference type="EMBL" id="OEU09034.1"/>
    </source>
</evidence>
<accession>A0A1E7ETC0</accession>
<evidence type="ECO:0000313" key="5">
    <source>
        <dbReference type="Proteomes" id="UP000095751"/>
    </source>
</evidence>
<evidence type="ECO:0000256" key="2">
    <source>
        <dbReference type="ARBA" id="ARBA00022737"/>
    </source>
</evidence>
<dbReference type="EMBL" id="KV784378">
    <property type="protein sequence ID" value="OEU09034.1"/>
    <property type="molecule type" value="Genomic_DNA"/>
</dbReference>
<dbReference type="Gene3D" id="3.80.10.10">
    <property type="entry name" value="Ribonuclease Inhibitor"/>
    <property type="match status" value="1"/>
</dbReference>
<dbReference type="GO" id="GO:0005737">
    <property type="term" value="C:cytoplasm"/>
    <property type="evidence" value="ECO:0007669"/>
    <property type="project" value="TreeGrafter"/>
</dbReference>
<keyword evidence="1" id="KW-0433">Leucine-rich repeat</keyword>
<sequence length="520" mass="58426">MEFPREEQHHHDVPSLTLAERRELRKQAQREAKKLKKVQREKQRIDNKRRLDHRPEVRMAALLEMAAVCASSDNKSTTQPNVNIITHDNGTPLVVSGGGEGIIEDNIVAADRVVSLVDRSLSLFSLPLLLVSYPPCSVLELDVSHNCLSELPGLDALKNLVSLNIRRNEFRILPSSLVQLLKLSRLNASRNQLRPSADLLVLLTQPPLPSLELLDLTFNKKLFTQSMLDLLTTALPTVAIEMTITSPPPSGAYVGESPGQRNPDLLRSQLEPYTTLQLRQRLIETFGYRPYNNYAGVPPESRATVMASLLQEYDKKKRGSKRKLLRSFGVPVPPTVMKGVLQELEAWSKRFDCQERPMIAASKYMILRSPTEVEEKITRLGSRRAQAAQKKFQQNFSLWQVAKQAMAFVDPDFAEAFTGLAVTQNFRGSPHIDTTNIGPFYGLSTGTFEDGTGGIRVELDPMTICEVNTKNRLGRVDGRYPHWVGPYDSDKTRYSLIFYLTEGVVQPKTTAVFGDIFDDK</sequence>
<gene>
    <name evidence="4" type="ORF">FRACYDRAFT_249379</name>
</gene>
<keyword evidence="5" id="KW-1185">Reference proteome</keyword>
<proteinExistence type="predicted"/>
<feature type="region of interest" description="Disordered" evidence="3">
    <location>
        <begin position="1"/>
        <end position="20"/>
    </location>
</feature>